<organism evidence="3 4">
    <name type="scientific">Paspalum notatum var. saurae</name>
    <dbReference type="NCBI Taxonomy" id="547442"/>
    <lineage>
        <taxon>Eukaryota</taxon>
        <taxon>Viridiplantae</taxon>
        <taxon>Streptophyta</taxon>
        <taxon>Embryophyta</taxon>
        <taxon>Tracheophyta</taxon>
        <taxon>Spermatophyta</taxon>
        <taxon>Magnoliopsida</taxon>
        <taxon>Liliopsida</taxon>
        <taxon>Poales</taxon>
        <taxon>Poaceae</taxon>
        <taxon>PACMAD clade</taxon>
        <taxon>Panicoideae</taxon>
        <taxon>Andropogonodae</taxon>
        <taxon>Paspaleae</taxon>
        <taxon>Paspalinae</taxon>
        <taxon>Paspalum</taxon>
    </lineage>
</organism>
<dbReference type="CDD" id="cd22157">
    <property type="entry name" value="F-box_AtFBW1-like"/>
    <property type="match status" value="1"/>
</dbReference>
<dbReference type="InterPro" id="IPR036047">
    <property type="entry name" value="F-box-like_dom_sf"/>
</dbReference>
<dbReference type="Pfam" id="PF24750">
    <property type="entry name" value="b-prop_At3g26010-like"/>
    <property type="match status" value="1"/>
</dbReference>
<feature type="non-terminal residue" evidence="3">
    <location>
        <position position="508"/>
    </location>
</feature>
<dbReference type="Proteomes" id="UP001341281">
    <property type="component" value="Chromosome 03"/>
</dbReference>
<accession>A0AAQ3SX06</accession>
<reference evidence="3 4" key="1">
    <citation type="submission" date="2024-02" db="EMBL/GenBank/DDBJ databases">
        <title>High-quality chromosome-scale genome assembly of Pensacola bahiagrass (Paspalum notatum Flugge var. saurae).</title>
        <authorList>
            <person name="Vega J.M."/>
            <person name="Podio M."/>
            <person name="Orjuela J."/>
            <person name="Siena L.A."/>
            <person name="Pessino S.C."/>
            <person name="Combes M.C."/>
            <person name="Mariac C."/>
            <person name="Albertini E."/>
            <person name="Pupilli F."/>
            <person name="Ortiz J.P.A."/>
            <person name="Leblanc O."/>
        </authorList>
    </citation>
    <scope>NUCLEOTIDE SEQUENCE [LARGE SCALE GENOMIC DNA]</scope>
    <source>
        <strain evidence="3">R1</strain>
        <tissue evidence="3">Leaf</tissue>
    </source>
</reference>
<dbReference type="Gene3D" id="1.20.1280.50">
    <property type="match status" value="1"/>
</dbReference>
<dbReference type="InterPro" id="IPR055290">
    <property type="entry name" value="At3g26010-like"/>
</dbReference>
<dbReference type="InterPro" id="IPR056592">
    <property type="entry name" value="Beta-prop_At3g26010-like"/>
</dbReference>
<evidence type="ECO:0000313" key="4">
    <source>
        <dbReference type="Proteomes" id="UP001341281"/>
    </source>
</evidence>
<name>A0AAQ3SX06_PASNO</name>
<dbReference type="PANTHER" id="PTHR35546:SF24">
    <property type="entry name" value="F-BOX DOMAIN-CONTAINING PROTEIN"/>
    <property type="match status" value="1"/>
</dbReference>
<protein>
    <recommendedName>
        <fullName evidence="2">F-box domain-containing protein</fullName>
    </recommendedName>
</protein>
<dbReference type="SMART" id="SM00256">
    <property type="entry name" value="FBOX"/>
    <property type="match status" value="1"/>
</dbReference>
<feature type="domain" description="F-box" evidence="2">
    <location>
        <begin position="59"/>
        <end position="105"/>
    </location>
</feature>
<evidence type="ECO:0000313" key="3">
    <source>
        <dbReference type="EMBL" id="WVZ62206.1"/>
    </source>
</evidence>
<dbReference type="Pfam" id="PF00646">
    <property type="entry name" value="F-box"/>
    <property type="match status" value="1"/>
</dbReference>
<dbReference type="EMBL" id="CP144747">
    <property type="protein sequence ID" value="WVZ62206.1"/>
    <property type="molecule type" value="Genomic_DNA"/>
</dbReference>
<evidence type="ECO:0000259" key="2">
    <source>
        <dbReference type="PROSITE" id="PS50181"/>
    </source>
</evidence>
<dbReference type="PROSITE" id="PS50181">
    <property type="entry name" value="FBOX"/>
    <property type="match status" value="1"/>
</dbReference>
<sequence length="508" mass="56028">YSPFGNPAGIRVQNFGLLERNRPATPPSCVHHDPCSSSSPSTRPIGGGMDGGDAPKRSASAMAGLPEDSLVDILARVPARSVYRSKCVAKSWRDLIEDPSNRKKLPQTLRGFFLIGACRRGSDDGHDVGFASLPARPAPLQIDSSLSFLTELPGIEALAFSDSCNGLLLFEHRRKSSPFDLLGYVVCNPATEHWEMVPTNGPPPSASFRERYNYLVFDPSGSSHFHLVQFVHEGGFLEDGFVVEDDDEEEDGDAFQAVDGFMMGDDDGEEVGDGFLEDDVVMLDDGGGGVEVGDGFLADGFVVDDDNGDEYGHVFPEDMFAVGDGDGFMVDDDYQEEEDLFGTSVHVYSSETHRWSHIQSDNGSRGDKHDLEGWHHQGLVPEKCSGSAILNGMLHFIISDQHQIATVDVQGATKRIIQLPTRNNMNYWMGPGCVTQSQGRLHYINEAYNNAQLFIWVLEDYDTQEWVLKFSASSMELFGKMCHKNEYSVVSMHPDGNVEKVWPLNSRK</sequence>
<dbReference type="AlphaFoldDB" id="A0AAQ3SX06"/>
<gene>
    <name evidence="3" type="ORF">U9M48_011976</name>
</gene>
<feature type="region of interest" description="Disordered" evidence="1">
    <location>
        <begin position="23"/>
        <end position="60"/>
    </location>
</feature>
<evidence type="ECO:0000256" key="1">
    <source>
        <dbReference type="SAM" id="MobiDB-lite"/>
    </source>
</evidence>
<dbReference type="PANTHER" id="PTHR35546">
    <property type="entry name" value="F-BOX PROTEIN INTERACTION DOMAIN PROTEIN-RELATED"/>
    <property type="match status" value="1"/>
</dbReference>
<dbReference type="InterPro" id="IPR001810">
    <property type="entry name" value="F-box_dom"/>
</dbReference>
<dbReference type="SUPFAM" id="SSF81383">
    <property type="entry name" value="F-box domain"/>
    <property type="match status" value="1"/>
</dbReference>
<proteinExistence type="predicted"/>
<keyword evidence="4" id="KW-1185">Reference proteome</keyword>